<reference evidence="9" key="1">
    <citation type="submission" date="2025-08" db="UniProtKB">
        <authorList>
            <consortium name="RefSeq"/>
        </authorList>
    </citation>
    <scope>IDENTIFICATION</scope>
    <source>
        <tissue evidence="9">Fruit stalk</tissue>
    </source>
</reference>
<dbReference type="InterPro" id="IPR006564">
    <property type="entry name" value="Znf_PMZ"/>
</dbReference>
<dbReference type="KEGG" id="dzi:111299534"/>
<keyword evidence="2 6" id="KW-0479">Metal-binding</keyword>
<evidence type="ECO:0000313" key="8">
    <source>
        <dbReference type="Proteomes" id="UP000515121"/>
    </source>
</evidence>
<protein>
    <recommendedName>
        <fullName evidence="6">Protein FAR1-RELATED SEQUENCE</fullName>
    </recommendedName>
</protein>
<keyword evidence="4 6" id="KW-0862">Zinc</keyword>
<evidence type="ECO:0000256" key="2">
    <source>
        <dbReference type="ARBA" id="ARBA00022723"/>
    </source>
</evidence>
<keyword evidence="3 5" id="KW-0863">Zinc-finger</keyword>
<evidence type="ECO:0000313" key="9">
    <source>
        <dbReference type="RefSeq" id="XP_022750496.1"/>
    </source>
</evidence>
<dbReference type="Pfam" id="PF04434">
    <property type="entry name" value="SWIM"/>
    <property type="match status" value="1"/>
</dbReference>
<dbReference type="Pfam" id="PF03101">
    <property type="entry name" value="FAR1"/>
    <property type="match status" value="1"/>
</dbReference>
<dbReference type="Pfam" id="PF10551">
    <property type="entry name" value="MULE"/>
    <property type="match status" value="1"/>
</dbReference>
<sequence length="454" mass="53145">MSLDHDIYNGVELEKFVCSKEGFRNKKYLKREYRIQAPSDETRVGCKAMIYVSKKDNDKWLISILIKNHTHKFVILKSAQFLRVHKKKTRVQRNLIDVLDDLGIRSSKIMLVLATELGGMDTSKNPGFFYAIQMDAEGQLANCFWADFRSRMTYKYFGDVVAFDPTYLINKYKMPFVPFTGVNHHYQSILFGCVLLWDETKETFVWLLNTWLEAMFGYHPKTIITDQDAAITNVVAKRSESMNKYFKDYVNSSTLMSKFVIQYKKALDARYNKNREKIFKSINSKSILKTFYPMKKEALEYVTKKITVNEQVFRYRVHEFDKEKPEYIVTFVSLSATTTCSCHMFEFVGILCRHQLTILIKKMHSLPDQYVLKWWTRDAKKGEVESILDEQHDSAPKSSMILFNNVIIHSMELSKKASRFQKHYDMAIEGLQRLFEELDAFKISEEEKSSSAGV</sequence>
<organism evidence="8 9">
    <name type="scientific">Durio zibethinus</name>
    <name type="common">Durian</name>
    <dbReference type="NCBI Taxonomy" id="66656"/>
    <lineage>
        <taxon>Eukaryota</taxon>
        <taxon>Viridiplantae</taxon>
        <taxon>Streptophyta</taxon>
        <taxon>Embryophyta</taxon>
        <taxon>Tracheophyta</taxon>
        <taxon>Spermatophyta</taxon>
        <taxon>Magnoliopsida</taxon>
        <taxon>eudicotyledons</taxon>
        <taxon>Gunneridae</taxon>
        <taxon>Pentapetalae</taxon>
        <taxon>rosids</taxon>
        <taxon>malvids</taxon>
        <taxon>Malvales</taxon>
        <taxon>Malvaceae</taxon>
        <taxon>Helicteroideae</taxon>
        <taxon>Durio</taxon>
    </lineage>
</organism>
<dbReference type="RefSeq" id="XP_022750496.1">
    <property type="nucleotide sequence ID" value="XM_022894761.1"/>
</dbReference>
<dbReference type="PROSITE" id="PS50966">
    <property type="entry name" value="ZF_SWIM"/>
    <property type="match status" value="1"/>
</dbReference>
<proteinExistence type="inferred from homology"/>
<comment type="function">
    <text evidence="6">Putative transcription activator involved in regulating light control of development.</text>
</comment>
<dbReference type="InterPro" id="IPR018289">
    <property type="entry name" value="MULE_transposase_dom"/>
</dbReference>
<evidence type="ECO:0000259" key="7">
    <source>
        <dbReference type="PROSITE" id="PS50966"/>
    </source>
</evidence>
<keyword evidence="8" id="KW-1185">Reference proteome</keyword>
<dbReference type="InterPro" id="IPR004330">
    <property type="entry name" value="FAR1_DNA_bnd_dom"/>
</dbReference>
<dbReference type="GO" id="GO:0005634">
    <property type="term" value="C:nucleus"/>
    <property type="evidence" value="ECO:0007669"/>
    <property type="project" value="UniProtKB-SubCell"/>
</dbReference>
<comment type="similarity">
    <text evidence="1 6">Belongs to the FHY3/FAR1 family.</text>
</comment>
<name>A0A6P5ZDR8_DURZI</name>
<dbReference type="InterPro" id="IPR031052">
    <property type="entry name" value="FHY3/FAR1"/>
</dbReference>
<evidence type="ECO:0000256" key="5">
    <source>
        <dbReference type="PROSITE-ProRule" id="PRU00325"/>
    </source>
</evidence>
<dbReference type="AlphaFoldDB" id="A0A6P5ZDR8"/>
<dbReference type="PANTHER" id="PTHR31669:SF293">
    <property type="entry name" value="PROTEIN FAR1-RELATED SEQUENCE"/>
    <property type="match status" value="1"/>
</dbReference>
<gene>
    <name evidence="9" type="primary">LOC111299534</name>
</gene>
<dbReference type="GO" id="GO:0006355">
    <property type="term" value="P:regulation of DNA-templated transcription"/>
    <property type="evidence" value="ECO:0007669"/>
    <property type="project" value="UniProtKB-UniRule"/>
</dbReference>
<evidence type="ECO:0000256" key="6">
    <source>
        <dbReference type="RuleBase" id="RU367018"/>
    </source>
</evidence>
<keyword evidence="6" id="KW-0539">Nucleus</keyword>
<comment type="subcellular location">
    <subcellularLocation>
        <location evidence="6">Nucleus</location>
    </subcellularLocation>
</comment>
<dbReference type="PANTHER" id="PTHR31669">
    <property type="entry name" value="PROTEIN FAR1-RELATED SEQUENCE 10-RELATED"/>
    <property type="match status" value="1"/>
</dbReference>
<evidence type="ECO:0000256" key="1">
    <source>
        <dbReference type="ARBA" id="ARBA00005889"/>
    </source>
</evidence>
<dbReference type="GeneID" id="111299534"/>
<feature type="domain" description="SWIM-type" evidence="7">
    <location>
        <begin position="327"/>
        <end position="363"/>
    </location>
</feature>
<dbReference type="GO" id="GO:0008270">
    <property type="term" value="F:zinc ion binding"/>
    <property type="evidence" value="ECO:0007669"/>
    <property type="project" value="UniProtKB-UniRule"/>
</dbReference>
<evidence type="ECO:0000256" key="4">
    <source>
        <dbReference type="ARBA" id="ARBA00022833"/>
    </source>
</evidence>
<dbReference type="SMART" id="SM00575">
    <property type="entry name" value="ZnF_PMZ"/>
    <property type="match status" value="1"/>
</dbReference>
<dbReference type="InterPro" id="IPR007527">
    <property type="entry name" value="Znf_SWIM"/>
</dbReference>
<evidence type="ECO:0000256" key="3">
    <source>
        <dbReference type="ARBA" id="ARBA00022771"/>
    </source>
</evidence>
<dbReference type="Proteomes" id="UP000515121">
    <property type="component" value="Unplaced"/>
</dbReference>
<accession>A0A6P5ZDR8</accession>
<dbReference type="OrthoDB" id="1647550at2759"/>